<feature type="transmembrane region" description="Helical" evidence="3">
    <location>
        <begin position="1134"/>
        <end position="1152"/>
    </location>
</feature>
<keyword evidence="1" id="KW-0175">Coiled coil</keyword>
<feature type="coiled-coil region" evidence="1">
    <location>
        <begin position="391"/>
        <end position="476"/>
    </location>
</feature>
<organism evidence="4 5">
    <name type="scientific">Stylonychia lemnae</name>
    <name type="common">Ciliate</name>
    <dbReference type="NCBI Taxonomy" id="5949"/>
    <lineage>
        <taxon>Eukaryota</taxon>
        <taxon>Sar</taxon>
        <taxon>Alveolata</taxon>
        <taxon>Ciliophora</taxon>
        <taxon>Intramacronucleata</taxon>
        <taxon>Spirotrichea</taxon>
        <taxon>Stichotrichia</taxon>
        <taxon>Sporadotrichida</taxon>
        <taxon>Oxytrichidae</taxon>
        <taxon>Stylonychinae</taxon>
        <taxon>Stylonychia</taxon>
    </lineage>
</organism>
<feature type="coiled-coil region" evidence="1">
    <location>
        <begin position="512"/>
        <end position="562"/>
    </location>
</feature>
<feature type="compositionally biased region" description="Polar residues" evidence="2">
    <location>
        <begin position="574"/>
        <end position="589"/>
    </location>
</feature>
<evidence type="ECO:0000256" key="2">
    <source>
        <dbReference type="SAM" id="MobiDB-lite"/>
    </source>
</evidence>
<evidence type="ECO:0000313" key="4">
    <source>
        <dbReference type="EMBL" id="CDW71096.1"/>
    </source>
</evidence>
<protein>
    <submittedName>
        <fullName evidence="4">Uncharacterized protein</fullName>
    </submittedName>
</protein>
<feature type="compositionally biased region" description="Acidic residues" evidence="2">
    <location>
        <begin position="810"/>
        <end position="820"/>
    </location>
</feature>
<feature type="transmembrane region" description="Helical" evidence="3">
    <location>
        <begin position="1069"/>
        <end position="1086"/>
    </location>
</feature>
<feature type="transmembrane region" description="Helical" evidence="3">
    <location>
        <begin position="1107"/>
        <end position="1128"/>
    </location>
</feature>
<reference evidence="4 5" key="1">
    <citation type="submission" date="2014-06" db="EMBL/GenBank/DDBJ databases">
        <authorList>
            <person name="Swart Estienne"/>
        </authorList>
    </citation>
    <scope>NUCLEOTIDE SEQUENCE [LARGE SCALE GENOMIC DNA]</scope>
    <source>
        <strain evidence="4 5">130c</strain>
    </source>
</reference>
<feature type="coiled-coil region" evidence="1">
    <location>
        <begin position="601"/>
        <end position="667"/>
    </location>
</feature>
<feature type="region of interest" description="Disordered" evidence="2">
    <location>
        <begin position="723"/>
        <end position="751"/>
    </location>
</feature>
<evidence type="ECO:0000313" key="5">
    <source>
        <dbReference type="Proteomes" id="UP000039865"/>
    </source>
</evidence>
<evidence type="ECO:0000256" key="1">
    <source>
        <dbReference type="SAM" id="Coils"/>
    </source>
</evidence>
<accession>A0A077ZRH0</accession>
<feature type="region of interest" description="Disordered" evidence="2">
    <location>
        <begin position="573"/>
        <end position="592"/>
    </location>
</feature>
<feature type="compositionally biased region" description="Polar residues" evidence="2">
    <location>
        <begin position="915"/>
        <end position="931"/>
    </location>
</feature>
<keyword evidence="5" id="KW-1185">Reference proteome</keyword>
<dbReference type="Proteomes" id="UP000039865">
    <property type="component" value="Unassembled WGS sequence"/>
</dbReference>
<sequence>MESLTDLERKYKDQIFDWISTFVYNDEAIMKELDEMTCLTELGDGYILRILIGVIYPHLKSFPHLESRNANLILPDIIKQIYLRFKRTFDIDINITDAQIKEVLKTQNSQALKENILLIVITTPQQNINPQPQNMIGGGRFSYNSSQSQGPMMSNSRQECESGDYDQYSNGDAPGSGANNSGVLVQRHSYQNSQYSINKKSNYHDNDKQSIGSENEVFNIGQSPLNQRRTTNNIYASTSRHVKYQNRTGQLQQDEINAMINEIEMLQRENDDLKNQNQVANEDLNAYECDLDQLQLELDDLREYKEKYEENENTYKDMFQKKEKREILLIEKLKEMRNHKNKLQDKSSYVFQKAKSIIAEYSSFKAHIKDMQLIIQEQMSLKNQEFQFAISNFQEKQVKNFQKLIKEKQRDMEQQKTHYENKIARLQEQLDIYQNQNQSDNSINQNKELAKLQEIIQRTQKENDELQKQLELQKVQSQTDLDEKLQEIKTFNEQEITKKLKEQKDILTIALNNKLEKQKSNICNEMNEKHKQQLECEISKQKVEYENTIKTLTEELDDLKSDLALRIPIKDQARQTMRKSQPESQQTVGNEVEDQERIALIAKMQGEIDSLKNEIREKEAMLNQVQSEFEEYQIQSTKRLQQRKKEIDALKEENDKLKDELEKCVKHFQEQQLKTYKQRESIMSHLNNGSSLHQVQGHTNELSQSQTNTPIEHFKLRYNDENVNNRNSQLPLPFGRNTTQMPRTPNQLQSNTFQRKLDEKSNSNDGIVSCKSVYQSLSQQLQIDEKYNFSAFEREERVAPVNLTNRSHSDDEEHDDDDDQNLSFFLSNESSKHRDSRITGDEIMESLKVRKCSENILEQIEQDISKIDKVLEQNKINKVEGLQGFIKTQRTESDPLNSQVFIQGINDNYITDQASQTFTPQPQDSDYNTPTKGEEQKEDDSDLIQVDEELIKYLQEMIEMLNTDDEELNAQNKEMLIKQISSKLQSQKIKADRKQIEQFLDTLKDQQYSKAQTAEEKRKLLKKMTETFYTLGYTAFYAQSQTQCASAALQLGLQGGSIETLSNGLLSKTAWIAVAFVYTAQTGLNYRRYKKGNITKKEFWSRVKINSVTTVSSVAVGSGGAAAGFAIGTAMFPGIGSIIGSVMGGIIGGFAGEKLSAKAYKSIEHRIDQAKERKRLRELNEMQNLETSGTKYTAKSNKNDCRISQERYEQALSQLAIPSFKANMFEIEQSYMNMLEVLTNNKLMDQNKSPEIQEQFLMKYQLIIDSYEDIREYREYHNIIN</sequence>
<feature type="compositionally biased region" description="Polar residues" evidence="2">
    <location>
        <begin position="142"/>
        <end position="157"/>
    </location>
</feature>
<gene>
    <name evidence="4" type="primary">Contig12802.g13662</name>
    <name evidence="4" type="ORF">STYLEM_35</name>
</gene>
<feature type="coiled-coil region" evidence="1">
    <location>
        <begin position="249"/>
        <end position="325"/>
    </location>
</feature>
<feature type="region of interest" description="Disordered" evidence="2">
    <location>
        <begin position="142"/>
        <end position="182"/>
    </location>
</feature>
<name>A0A077ZRH0_STYLE</name>
<dbReference type="OMA" id="NANQNER"/>
<feature type="region of interest" description="Disordered" evidence="2">
    <location>
        <begin position="915"/>
        <end position="942"/>
    </location>
</feature>
<evidence type="ECO:0000256" key="3">
    <source>
        <dbReference type="SAM" id="Phobius"/>
    </source>
</evidence>
<dbReference type="InParanoid" id="A0A077ZRH0"/>
<feature type="region of interest" description="Disordered" evidence="2">
    <location>
        <begin position="802"/>
        <end position="837"/>
    </location>
</feature>
<keyword evidence="3" id="KW-0812">Transmembrane</keyword>
<keyword evidence="3" id="KW-0472">Membrane</keyword>
<dbReference type="EMBL" id="CCKQ01000034">
    <property type="protein sequence ID" value="CDW71096.1"/>
    <property type="molecule type" value="Genomic_DNA"/>
</dbReference>
<keyword evidence="3" id="KW-1133">Transmembrane helix</keyword>
<proteinExistence type="predicted"/>